<evidence type="ECO:0000256" key="2">
    <source>
        <dbReference type="ARBA" id="ARBA00022723"/>
    </source>
</evidence>
<organism evidence="6 7">
    <name type="scientific">Sphagnum jensenii</name>
    <dbReference type="NCBI Taxonomy" id="128206"/>
    <lineage>
        <taxon>Eukaryota</taxon>
        <taxon>Viridiplantae</taxon>
        <taxon>Streptophyta</taxon>
        <taxon>Embryophyta</taxon>
        <taxon>Bryophyta</taxon>
        <taxon>Sphagnophytina</taxon>
        <taxon>Sphagnopsida</taxon>
        <taxon>Sphagnales</taxon>
        <taxon>Sphagnaceae</taxon>
        <taxon>Sphagnum</taxon>
    </lineage>
</organism>
<accession>A0ABP0VZX4</accession>
<dbReference type="PANTHER" id="PTHR46481:SF10">
    <property type="entry name" value="ZINC FINGER BED DOMAIN-CONTAINING PROTEIN 39"/>
    <property type="match status" value="1"/>
</dbReference>
<dbReference type="PANTHER" id="PTHR46481">
    <property type="entry name" value="ZINC FINGER BED DOMAIN-CONTAINING PROTEIN 4"/>
    <property type="match status" value="1"/>
</dbReference>
<sequence>MFQLTLSTKPVFPEPVLRKYENAIMDYIVEGGITLRAAGDVRFKKFVVLLTNGYEPLSTRTILRRIVKLYHILEPLMAAFLCSLDIAISLTLDSLSNCNLKGFYVVTAHSVDVASMTNKNILLMILDVKCGTGVSKRVGAALFKHLKHLGRNVVTHLLNVVSDNGSNAMAVVARLFQLINTFIGYKKMRKVNHVWCADHSV</sequence>
<evidence type="ECO:0000256" key="1">
    <source>
        <dbReference type="ARBA" id="ARBA00004123"/>
    </source>
</evidence>
<proteinExistence type="predicted"/>
<keyword evidence="5" id="KW-0539">Nucleus</keyword>
<dbReference type="Proteomes" id="UP001497444">
    <property type="component" value="Chromosome 13"/>
</dbReference>
<name>A0ABP0VZX4_9BRYO</name>
<evidence type="ECO:0000313" key="6">
    <source>
        <dbReference type="EMBL" id="CAK9260014.1"/>
    </source>
</evidence>
<gene>
    <name evidence="6" type="ORF">CSSPJE1EN1_LOCUS5492</name>
</gene>
<evidence type="ECO:0000256" key="5">
    <source>
        <dbReference type="ARBA" id="ARBA00023242"/>
    </source>
</evidence>
<dbReference type="EMBL" id="OZ020108">
    <property type="protein sequence ID" value="CAK9260014.1"/>
    <property type="molecule type" value="Genomic_DNA"/>
</dbReference>
<evidence type="ECO:0000256" key="3">
    <source>
        <dbReference type="ARBA" id="ARBA00022771"/>
    </source>
</evidence>
<evidence type="ECO:0000256" key="4">
    <source>
        <dbReference type="ARBA" id="ARBA00022833"/>
    </source>
</evidence>
<keyword evidence="4" id="KW-0862">Zinc</keyword>
<protein>
    <submittedName>
        <fullName evidence="6">Uncharacterized protein</fullName>
    </submittedName>
</protein>
<dbReference type="InterPro" id="IPR052035">
    <property type="entry name" value="ZnF_BED_domain_contain"/>
</dbReference>
<keyword evidence="7" id="KW-1185">Reference proteome</keyword>
<evidence type="ECO:0000313" key="7">
    <source>
        <dbReference type="Proteomes" id="UP001497444"/>
    </source>
</evidence>
<reference evidence="6" key="1">
    <citation type="submission" date="2024-02" db="EMBL/GenBank/DDBJ databases">
        <authorList>
            <consortium name="ELIXIR-Norway"/>
            <consortium name="Elixir Norway"/>
        </authorList>
    </citation>
    <scope>NUCLEOTIDE SEQUENCE</scope>
</reference>
<keyword evidence="2" id="KW-0479">Metal-binding</keyword>
<keyword evidence="3" id="KW-0863">Zinc-finger</keyword>
<comment type="subcellular location">
    <subcellularLocation>
        <location evidence="1">Nucleus</location>
    </subcellularLocation>
</comment>